<evidence type="ECO:0000256" key="7">
    <source>
        <dbReference type="ARBA" id="ARBA00022777"/>
    </source>
</evidence>
<comment type="caution">
    <text evidence="13">The sequence shown here is derived from an EMBL/GenBank/DDBJ whole genome shotgun (WGS) entry which is preliminary data.</text>
</comment>
<dbReference type="PROSITE" id="PS50011">
    <property type="entry name" value="PROTEIN_KINASE_DOM"/>
    <property type="match status" value="1"/>
</dbReference>
<dbReference type="GO" id="GO:0005737">
    <property type="term" value="C:cytoplasm"/>
    <property type="evidence" value="ECO:0007669"/>
    <property type="project" value="TreeGrafter"/>
</dbReference>
<keyword evidence="8" id="KW-0067">ATP-binding</keyword>
<dbReference type="InterPro" id="IPR008271">
    <property type="entry name" value="Ser/Thr_kinase_AS"/>
</dbReference>
<feature type="domain" description="Protein kinase" evidence="12">
    <location>
        <begin position="11"/>
        <end position="263"/>
    </location>
</feature>
<reference evidence="13" key="1">
    <citation type="journal article" date="2019" name="bioRxiv">
        <title>The Genome of the Zebra Mussel, Dreissena polymorpha: A Resource for Invasive Species Research.</title>
        <authorList>
            <person name="McCartney M.A."/>
            <person name="Auch B."/>
            <person name="Kono T."/>
            <person name="Mallez S."/>
            <person name="Zhang Y."/>
            <person name="Obille A."/>
            <person name="Becker A."/>
            <person name="Abrahante J.E."/>
            <person name="Garbe J."/>
            <person name="Badalamenti J.P."/>
            <person name="Herman A."/>
            <person name="Mangelson H."/>
            <person name="Liachko I."/>
            <person name="Sullivan S."/>
            <person name="Sone E.D."/>
            <person name="Koren S."/>
            <person name="Silverstein K.A.T."/>
            <person name="Beckman K.B."/>
            <person name="Gohl D.M."/>
        </authorList>
    </citation>
    <scope>NUCLEOTIDE SEQUENCE</scope>
    <source>
        <strain evidence="13">Duluth1</strain>
        <tissue evidence="13">Whole animal</tissue>
    </source>
</reference>
<evidence type="ECO:0000256" key="5">
    <source>
        <dbReference type="ARBA" id="ARBA00022679"/>
    </source>
</evidence>
<keyword evidence="5" id="KW-0808">Transferase</keyword>
<evidence type="ECO:0000256" key="10">
    <source>
        <dbReference type="ARBA" id="ARBA00047899"/>
    </source>
</evidence>
<dbReference type="GO" id="GO:0005524">
    <property type="term" value="F:ATP binding"/>
    <property type="evidence" value="ECO:0007669"/>
    <property type="project" value="UniProtKB-KW"/>
</dbReference>
<name>A0A9D4RBG8_DREPO</name>
<dbReference type="PANTHER" id="PTHR22984">
    <property type="entry name" value="SERINE/THREONINE-PROTEIN KINASE PIM"/>
    <property type="match status" value="1"/>
</dbReference>
<dbReference type="AlphaFoldDB" id="A0A9D4RBG8"/>
<comment type="catalytic activity">
    <reaction evidence="10">
        <text>L-threonyl-[protein] + ATP = O-phospho-L-threonyl-[protein] + ADP + H(+)</text>
        <dbReference type="Rhea" id="RHEA:46608"/>
        <dbReference type="Rhea" id="RHEA-COMP:11060"/>
        <dbReference type="Rhea" id="RHEA-COMP:11605"/>
        <dbReference type="ChEBI" id="CHEBI:15378"/>
        <dbReference type="ChEBI" id="CHEBI:30013"/>
        <dbReference type="ChEBI" id="CHEBI:30616"/>
        <dbReference type="ChEBI" id="CHEBI:61977"/>
        <dbReference type="ChEBI" id="CHEBI:456216"/>
        <dbReference type="EC" id="2.7.11.1"/>
    </reaction>
</comment>
<dbReference type="InterPro" id="IPR011009">
    <property type="entry name" value="Kinase-like_dom_sf"/>
</dbReference>
<evidence type="ECO:0000259" key="12">
    <source>
        <dbReference type="PROSITE" id="PS50011"/>
    </source>
</evidence>
<evidence type="ECO:0000256" key="1">
    <source>
        <dbReference type="ARBA" id="ARBA00004192"/>
    </source>
</evidence>
<evidence type="ECO:0000256" key="9">
    <source>
        <dbReference type="ARBA" id="ARBA00023200"/>
    </source>
</evidence>
<evidence type="ECO:0000313" key="13">
    <source>
        <dbReference type="EMBL" id="KAH3860235.1"/>
    </source>
</evidence>
<proteinExistence type="predicted"/>
<keyword evidence="7" id="KW-0418">Kinase</keyword>
<dbReference type="EMBL" id="JAIWYP010000002">
    <property type="protein sequence ID" value="KAH3860235.1"/>
    <property type="molecule type" value="Genomic_DNA"/>
</dbReference>
<comment type="catalytic activity">
    <reaction evidence="11">
        <text>L-seryl-[protein] + ATP = O-phospho-L-seryl-[protein] + ADP + H(+)</text>
        <dbReference type="Rhea" id="RHEA:17989"/>
        <dbReference type="Rhea" id="RHEA-COMP:9863"/>
        <dbReference type="Rhea" id="RHEA-COMP:11604"/>
        <dbReference type="ChEBI" id="CHEBI:15378"/>
        <dbReference type="ChEBI" id="CHEBI:29999"/>
        <dbReference type="ChEBI" id="CHEBI:30616"/>
        <dbReference type="ChEBI" id="CHEBI:83421"/>
        <dbReference type="ChEBI" id="CHEBI:456216"/>
        <dbReference type="EC" id="2.7.11.1"/>
    </reaction>
</comment>
<dbReference type="InterPro" id="IPR000719">
    <property type="entry name" value="Prot_kinase_dom"/>
</dbReference>
<keyword evidence="14" id="KW-1185">Reference proteome</keyword>
<evidence type="ECO:0000256" key="11">
    <source>
        <dbReference type="ARBA" id="ARBA00048679"/>
    </source>
</evidence>
<evidence type="ECO:0000313" key="14">
    <source>
        <dbReference type="Proteomes" id="UP000828390"/>
    </source>
</evidence>
<evidence type="ECO:0000256" key="2">
    <source>
        <dbReference type="ARBA" id="ARBA00012513"/>
    </source>
</evidence>
<sequence>MDDIANIIERYHIGDLIETGATARVFEAIRCTDKKVFAMKVVKNVKGLTSFPEEIVFNQTLKASGIKGVINMHEYALDYERDGYVMIMDYMPIDLHTYVSSRQTPMTEDECCNIISQIVNILLHMQNVVCVQHMDLKMENVLIDPETKEVKLCDFGHLAQIAHLWTDSTSIGTKCYWAPETIKEGRFYPKRTIVWQVGILAYDLLQEIPWDVYKDGNLQDLTFERYKSGKAVEFIQVCLEPDVRNLYWALSHAATWDSYDIFMSILNKDVTFSTVTTADITATIIFMVSVGMVRINPVYFVNCIQGNPFYIQEIISQYWFRKGLRYIELHEEKRFKPVDRMENRKIEYMKMCSTIEF</sequence>
<protein>
    <recommendedName>
        <fullName evidence="3">Serine/threonine-protein kinase 1</fullName>
        <ecNumber evidence="2">2.7.11.1</ecNumber>
    </recommendedName>
</protein>
<keyword evidence="4" id="KW-0723">Serine/threonine-protein kinase</keyword>
<evidence type="ECO:0000256" key="3">
    <source>
        <dbReference type="ARBA" id="ARBA00016885"/>
    </source>
</evidence>
<keyword evidence="6" id="KW-0547">Nucleotide-binding</keyword>
<dbReference type="Proteomes" id="UP000828390">
    <property type="component" value="Unassembled WGS sequence"/>
</dbReference>
<dbReference type="Gene3D" id="1.10.510.10">
    <property type="entry name" value="Transferase(Phosphotransferase) domain 1"/>
    <property type="match status" value="1"/>
</dbReference>
<dbReference type="PROSITE" id="PS00108">
    <property type="entry name" value="PROTEIN_KINASE_ST"/>
    <property type="match status" value="1"/>
</dbReference>
<dbReference type="SMART" id="SM00220">
    <property type="entry name" value="S_TKc"/>
    <property type="match status" value="1"/>
</dbReference>
<evidence type="ECO:0000256" key="4">
    <source>
        <dbReference type="ARBA" id="ARBA00022527"/>
    </source>
</evidence>
<evidence type="ECO:0000256" key="8">
    <source>
        <dbReference type="ARBA" id="ARBA00022840"/>
    </source>
</evidence>
<dbReference type="PANTHER" id="PTHR22984:SF25">
    <property type="entry name" value="PROTEIN KINASE DOMAIN-CONTAINING PROTEIN"/>
    <property type="match status" value="1"/>
</dbReference>
<reference evidence="13" key="2">
    <citation type="submission" date="2020-11" db="EMBL/GenBank/DDBJ databases">
        <authorList>
            <person name="McCartney M.A."/>
            <person name="Auch B."/>
            <person name="Kono T."/>
            <person name="Mallez S."/>
            <person name="Becker A."/>
            <person name="Gohl D.M."/>
            <person name="Silverstein K.A.T."/>
            <person name="Koren S."/>
            <person name="Bechman K.B."/>
            <person name="Herman A."/>
            <person name="Abrahante J.E."/>
            <person name="Garbe J."/>
        </authorList>
    </citation>
    <scope>NUCLEOTIDE SEQUENCE</scope>
    <source>
        <strain evidence="13">Duluth1</strain>
        <tissue evidence="13">Whole animal</tissue>
    </source>
</reference>
<dbReference type="GO" id="GO:0004674">
    <property type="term" value="F:protein serine/threonine kinase activity"/>
    <property type="evidence" value="ECO:0007669"/>
    <property type="project" value="UniProtKB-KW"/>
</dbReference>
<dbReference type="InterPro" id="IPR051138">
    <property type="entry name" value="PIM_Ser/Thr_kinase"/>
</dbReference>
<comment type="subcellular location">
    <subcellularLocation>
        <location evidence="1">Host cytoplasm</location>
    </subcellularLocation>
</comment>
<keyword evidence="9" id="KW-1035">Host cytoplasm</keyword>
<dbReference type="GO" id="GO:0030430">
    <property type="term" value="C:host cell cytoplasm"/>
    <property type="evidence" value="ECO:0007669"/>
    <property type="project" value="UniProtKB-SubCell"/>
</dbReference>
<dbReference type="SUPFAM" id="SSF56112">
    <property type="entry name" value="Protein kinase-like (PK-like)"/>
    <property type="match status" value="1"/>
</dbReference>
<organism evidence="13 14">
    <name type="scientific">Dreissena polymorpha</name>
    <name type="common">Zebra mussel</name>
    <name type="synonym">Mytilus polymorpha</name>
    <dbReference type="NCBI Taxonomy" id="45954"/>
    <lineage>
        <taxon>Eukaryota</taxon>
        <taxon>Metazoa</taxon>
        <taxon>Spiralia</taxon>
        <taxon>Lophotrochozoa</taxon>
        <taxon>Mollusca</taxon>
        <taxon>Bivalvia</taxon>
        <taxon>Autobranchia</taxon>
        <taxon>Heteroconchia</taxon>
        <taxon>Euheterodonta</taxon>
        <taxon>Imparidentia</taxon>
        <taxon>Neoheterodontei</taxon>
        <taxon>Myida</taxon>
        <taxon>Dreissenoidea</taxon>
        <taxon>Dreissenidae</taxon>
        <taxon>Dreissena</taxon>
    </lineage>
</organism>
<dbReference type="OrthoDB" id="6156587at2759"/>
<gene>
    <name evidence="13" type="ORF">DPMN_023128</name>
</gene>
<accession>A0A9D4RBG8</accession>
<evidence type="ECO:0000256" key="6">
    <source>
        <dbReference type="ARBA" id="ARBA00022741"/>
    </source>
</evidence>
<dbReference type="Pfam" id="PF00069">
    <property type="entry name" value="Pkinase"/>
    <property type="match status" value="1"/>
</dbReference>
<dbReference type="EC" id="2.7.11.1" evidence="2"/>